<dbReference type="Proteomes" id="UP000488956">
    <property type="component" value="Unassembled WGS sequence"/>
</dbReference>
<gene>
    <name evidence="10" type="ORF">PF001_g26022</name>
    <name evidence="9" type="ORF">PF002_g27027</name>
    <name evidence="8" type="ORF">PF004_g26297</name>
    <name evidence="7" type="ORF">PF005_g26755</name>
    <name evidence="6" type="ORF">PF006_g11556</name>
    <name evidence="5" type="ORF">PF007_g20422</name>
    <name evidence="11" type="ORF">PF008_g26107</name>
    <name evidence="2" type="ORF">PF009_g27302</name>
    <name evidence="4" type="ORF">PF010_g25750</name>
    <name evidence="3" type="ORF">PF011_g25948</name>
</gene>
<proteinExistence type="predicted"/>
<dbReference type="EMBL" id="QXGB01003172">
    <property type="protein sequence ID" value="KAE9172334.1"/>
    <property type="molecule type" value="Genomic_DNA"/>
</dbReference>
<evidence type="ECO:0000313" key="15">
    <source>
        <dbReference type="Proteomes" id="UP000440367"/>
    </source>
</evidence>
<evidence type="ECO:0000313" key="11">
    <source>
        <dbReference type="EMBL" id="KAE9288562.1"/>
    </source>
</evidence>
<evidence type="ECO:0000313" key="3">
    <source>
        <dbReference type="EMBL" id="KAE8971672.1"/>
    </source>
</evidence>
<evidence type="ECO:0000313" key="17">
    <source>
        <dbReference type="Proteomes" id="UP000441208"/>
    </source>
</evidence>
<evidence type="ECO:0000313" key="19">
    <source>
        <dbReference type="Proteomes" id="UP000476176"/>
    </source>
</evidence>
<dbReference type="Proteomes" id="UP000440732">
    <property type="component" value="Unassembled WGS sequence"/>
</dbReference>
<dbReference type="Proteomes" id="UP000476176">
    <property type="component" value="Unassembled WGS sequence"/>
</dbReference>
<evidence type="ECO:0000313" key="8">
    <source>
        <dbReference type="EMBL" id="KAE9175735.1"/>
    </source>
</evidence>
<evidence type="ECO:0000313" key="13">
    <source>
        <dbReference type="Proteomes" id="UP000433483"/>
    </source>
</evidence>
<comment type="caution">
    <text evidence="10">The sequence shown here is derived from an EMBL/GenBank/DDBJ whole genome shotgun (WGS) entry which is preliminary data.</text>
</comment>
<dbReference type="EMBL" id="QXFW01003299">
    <property type="protein sequence ID" value="KAE8971672.1"/>
    <property type="molecule type" value="Genomic_DNA"/>
</dbReference>
<reference evidence="12 13" key="1">
    <citation type="submission" date="2018-08" db="EMBL/GenBank/DDBJ databases">
        <title>Genomic investigation of the strawberry pathogen Phytophthora fragariae indicates pathogenicity is determined by transcriptional variation in three key races.</title>
        <authorList>
            <person name="Adams T.M."/>
            <person name="Armitage A.D."/>
            <person name="Sobczyk M.K."/>
            <person name="Bates H.J."/>
            <person name="Dunwell J.M."/>
            <person name="Nellist C.F."/>
            <person name="Harrison R.J."/>
        </authorList>
    </citation>
    <scope>NUCLEOTIDE SEQUENCE [LARGE SCALE GENOMIC DNA]</scope>
    <source>
        <strain evidence="10 14">A4</strain>
        <strain evidence="9 15">BC-1</strain>
        <strain evidence="8 19">BC-23</strain>
        <strain evidence="7 13">NOV-27</strain>
        <strain evidence="6 16">NOV-5</strain>
        <strain evidence="5 17">NOV-71</strain>
        <strain evidence="11 20">NOV-77</strain>
        <strain evidence="2 12">NOV-9</strain>
        <strain evidence="4 21">ONT-3</strain>
        <strain evidence="3 18">SCRP245</strain>
    </source>
</reference>
<dbReference type="EMBL" id="QXGD01002949">
    <property type="protein sequence ID" value="KAE9182306.1"/>
    <property type="molecule type" value="Genomic_DNA"/>
</dbReference>
<evidence type="ECO:0000313" key="18">
    <source>
        <dbReference type="Proteomes" id="UP000460718"/>
    </source>
</evidence>
<dbReference type="Proteomes" id="UP000433483">
    <property type="component" value="Unassembled WGS sequence"/>
</dbReference>
<dbReference type="EMBL" id="QXFX01003028">
    <property type="protein sequence ID" value="KAE9071740.1"/>
    <property type="molecule type" value="Genomic_DNA"/>
</dbReference>
<accession>A0A6A4BUF7</accession>
<evidence type="ECO:0000313" key="6">
    <source>
        <dbReference type="EMBL" id="KAE9143410.1"/>
    </source>
</evidence>
<sequence>MYGARYIKRYEKEVAEMFQQGVENSSRKLGPARMVEVLIQNHPQKYDIPSENEIRAEISKLARSRRKRPREVSEASSIVGGNEEGGGLPVIQRRKPMKSCYASFLEDVVTSDPGIKPQLALQKLRLAFPLSSSELDDFKITTKVSSIKQKLKKRRNFTTPTKKRTST</sequence>
<dbReference type="Proteomes" id="UP000437068">
    <property type="component" value="Unassembled WGS sequence"/>
</dbReference>
<dbReference type="OrthoDB" id="97451at2759"/>
<evidence type="ECO:0000313" key="21">
    <source>
        <dbReference type="Proteomes" id="UP000488956"/>
    </source>
</evidence>
<dbReference type="Proteomes" id="UP000441208">
    <property type="component" value="Unassembled WGS sequence"/>
</dbReference>
<dbReference type="EMBL" id="QXGE01003168">
    <property type="protein sequence ID" value="KAE9276653.1"/>
    <property type="molecule type" value="Genomic_DNA"/>
</dbReference>
<dbReference type="Proteomes" id="UP000460718">
    <property type="component" value="Unassembled WGS sequence"/>
</dbReference>
<dbReference type="EMBL" id="QXGF01003095">
    <property type="protein sequence ID" value="KAE8922436.1"/>
    <property type="molecule type" value="Genomic_DNA"/>
</dbReference>
<organism evidence="10 14">
    <name type="scientific">Phytophthora fragariae</name>
    <dbReference type="NCBI Taxonomy" id="53985"/>
    <lineage>
        <taxon>Eukaryota</taxon>
        <taxon>Sar</taxon>
        <taxon>Stramenopiles</taxon>
        <taxon>Oomycota</taxon>
        <taxon>Peronosporomycetes</taxon>
        <taxon>Peronosporales</taxon>
        <taxon>Peronosporaceae</taxon>
        <taxon>Phytophthora</taxon>
    </lineage>
</organism>
<evidence type="ECO:0000313" key="10">
    <source>
        <dbReference type="EMBL" id="KAE9276653.1"/>
    </source>
</evidence>
<dbReference type="EMBL" id="QXGA01000620">
    <property type="protein sequence ID" value="KAE9143410.1"/>
    <property type="molecule type" value="Genomic_DNA"/>
</dbReference>
<evidence type="ECO:0000313" key="7">
    <source>
        <dbReference type="EMBL" id="KAE9172334.1"/>
    </source>
</evidence>
<dbReference type="EMBL" id="QXFZ01001631">
    <property type="protein sequence ID" value="KAE9087320.1"/>
    <property type="molecule type" value="Genomic_DNA"/>
</dbReference>
<evidence type="ECO:0000313" key="14">
    <source>
        <dbReference type="Proteomes" id="UP000437068"/>
    </source>
</evidence>
<evidence type="ECO:0000313" key="12">
    <source>
        <dbReference type="Proteomes" id="UP000429523"/>
    </source>
</evidence>
<evidence type="ECO:0000256" key="1">
    <source>
        <dbReference type="SAM" id="MobiDB-lite"/>
    </source>
</evidence>
<evidence type="ECO:0000313" key="2">
    <source>
        <dbReference type="EMBL" id="KAE8922436.1"/>
    </source>
</evidence>
<evidence type="ECO:0000313" key="4">
    <source>
        <dbReference type="EMBL" id="KAE9071740.1"/>
    </source>
</evidence>
<dbReference type="Proteomes" id="UP000429523">
    <property type="component" value="Unassembled WGS sequence"/>
</dbReference>
<evidence type="ECO:0000313" key="5">
    <source>
        <dbReference type="EMBL" id="KAE9087320.1"/>
    </source>
</evidence>
<protein>
    <submittedName>
        <fullName evidence="10">Uncharacterized protein</fullName>
    </submittedName>
</protein>
<evidence type="ECO:0000313" key="16">
    <source>
        <dbReference type="Proteomes" id="UP000440732"/>
    </source>
</evidence>
<dbReference type="Proteomes" id="UP000440367">
    <property type="component" value="Unassembled WGS sequence"/>
</dbReference>
<name>A0A6A4BUF7_9STRA</name>
<feature type="region of interest" description="Disordered" evidence="1">
    <location>
        <begin position="63"/>
        <end position="91"/>
    </location>
</feature>
<dbReference type="Proteomes" id="UP000486351">
    <property type="component" value="Unassembled WGS sequence"/>
</dbReference>
<evidence type="ECO:0000313" key="20">
    <source>
        <dbReference type="Proteomes" id="UP000486351"/>
    </source>
</evidence>
<evidence type="ECO:0000313" key="9">
    <source>
        <dbReference type="EMBL" id="KAE9182306.1"/>
    </source>
</evidence>
<keyword evidence="13" id="KW-1185">Reference proteome</keyword>
<dbReference type="AlphaFoldDB" id="A0A6A4BUF7"/>
<dbReference type="EMBL" id="QXFY01003108">
    <property type="protein sequence ID" value="KAE9288562.1"/>
    <property type="molecule type" value="Genomic_DNA"/>
</dbReference>
<dbReference type="EMBL" id="QXGC01003434">
    <property type="protein sequence ID" value="KAE9175735.1"/>
    <property type="molecule type" value="Genomic_DNA"/>
</dbReference>